<sequence length="336" mass="36428">MSSEIVKAQPATPAQRPGGALSLASMTPHDAWKFAEALAGSGMLPRQYQNNPASVLWALEYGRAIGLDVITTTQSVHVIQGRATASADLMASLTRRAGHRMRIVSDDEHAEVTIYRADDPEFPFTAKWDTEKAQRAKLTGKDTWKQFPGAMLRARAISECVRMACPEVLHGSIYTPEEIGANVDQDGVPLDAEVQQLRTVQPGEPDQGQRPAPQRVEPGRDFVAEARAASDPAQVRQIWKDAREAGLGEKRLGWIEGIGRSLTAGPPPPKPDDAGEVVSEEEQAARDAEKELRAFADEHDLPDIAADFESATGMPLDQAIAPQIRGFLDQLRGTAA</sequence>
<comment type="caution">
    <text evidence="2">The sequence shown here is derived from an EMBL/GenBank/DDBJ whole genome shotgun (WGS) entry which is preliminary data.</text>
</comment>
<name>A0A6G4WV46_9ACTN</name>
<evidence type="ECO:0000256" key="1">
    <source>
        <dbReference type="SAM" id="MobiDB-lite"/>
    </source>
</evidence>
<dbReference type="RefSeq" id="WP_165298854.1">
    <property type="nucleotide sequence ID" value="NZ_JAAKZZ010000100.1"/>
</dbReference>
<gene>
    <name evidence="2" type="ORF">G5C65_12490</name>
</gene>
<feature type="region of interest" description="Disordered" evidence="1">
    <location>
        <begin position="259"/>
        <end position="288"/>
    </location>
</feature>
<dbReference type="GO" id="GO:0003677">
    <property type="term" value="F:DNA binding"/>
    <property type="evidence" value="ECO:0007669"/>
    <property type="project" value="InterPro"/>
</dbReference>
<accession>A0A6G4WV46</accession>
<proteinExistence type="predicted"/>
<dbReference type="AlphaFoldDB" id="A0A6G4WV46"/>
<dbReference type="GO" id="GO:0006259">
    <property type="term" value="P:DNA metabolic process"/>
    <property type="evidence" value="ECO:0007669"/>
    <property type="project" value="InterPro"/>
</dbReference>
<protein>
    <submittedName>
        <fullName evidence="2">Recombinase RecT</fullName>
    </submittedName>
</protein>
<organism evidence="2 3">
    <name type="scientific">Streptomyces boncukensis</name>
    <dbReference type="NCBI Taxonomy" id="2711219"/>
    <lineage>
        <taxon>Bacteria</taxon>
        <taxon>Bacillati</taxon>
        <taxon>Actinomycetota</taxon>
        <taxon>Actinomycetes</taxon>
        <taxon>Kitasatosporales</taxon>
        <taxon>Streptomycetaceae</taxon>
        <taxon>Streptomyces</taxon>
    </lineage>
</organism>
<evidence type="ECO:0000313" key="3">
    <source>
        <dbReference type="Proteomes" id="UP000477722"/>
    </source>
</evidence>
<keyword evidence="3" id="KW-1185">Reference proteome</keyword>
<dbReference type="EMBL" id="JAAKZZ010000100">
    <property type="protein sequence ID" value="NGO69159.1"/>
    <property type="molecule type" value="Genomic_DNA"/>
</dbReference>
<evidence type="ECO:0000313" key="2">
    <source>
        <dbReference type="EMBL" id="NGO69159.1"/>
    </source>
</evidence>
<dbReference type="Proteomes" id="UP000477722">
    <property type="component" value="Unassembled WGS sequence"/>
</dbReference>
<reference evidence="2 3" key="1">
    <citation type="submission" date="2020-02" db="EMBL/GenBank/DDBJ databases">
        <title>Whole-genome analyses of novel actinobacteria.</title>
        <authorList>
            <person name="Sahin N."/>
            <person name="Tatar D."/>
        </authorList>
    </citation>
    <scope>NUCLEOTIDE SEQUENCE [LARGE SCALE GENOMIC DNA]</scope>
    <source>
        <strain evidence="2 3">SB3404</strain>
    </source>
</reference>